<protein>
    <submittedName>
        <fullName evidence="7">Phage holin family protein</fullName>
    </submittedName>
</protein>
<keyword evidence="2 6" id="KW-0812">Transmembrane</keyword>
<evidence type="ECO:0000313" key="7">
    <source>
        <dbReference type="EMBL" id="MCD4838177.1"/>
    </source>
</evidence>
<comment type="caution">
    <text evidence="7">The sequence shown here is derived from an EMBL/GenBank/DDBJ whole genome shotgun (WGS) entry which is preliminary data.</text>
</comment>
<dbReference type="InterPro" id="IPR006480">
    <property type="entry name" value="Phage_holin_4_1"/>
</dbReference>
<reference evidence="7 8" key="1">
    <citation type="journal article" date="2023" name="Antonie Van Leeuwenhoek">
        <title>Unveiling the genomic potential of a novel thermostable glycoside hydrolases producing Neobacillus sedimentimangrovi UE25.</title>
        <authorList>
            <person name="Ejaz U."/>
            <person name="Saleem F."/>
            <person name="Rashid R."/>
            <person name="Hasan K.A."/>
            <person name="Syed M.N."/>
            <person name="Sohail M."/>
        </authorList>
    </citation>
    <scope>NUCLEOTIDE SEQUENCE [LARGE SCALE GENOMIC DNA]</scope>
    <source>
        <strain evidence="7 8">UE25</strain>
    </source>
</reference>
<accession>A0ABS8QG28</accession>
<feature type="transmembrane region" description="Helical" evidence="6">
    <location>
        <begin position="20"/>
        <end position="46"/>
    </location>
</feature>
<proteinExistence type="inferred from homology"/>
<dbReference type="Proteomes" id="UP001162836">
    <property type="component" value="Unassembled WGS sequence"/>
</dbReference>
<evidence type="ECO:0000256" key="3">
    <source>
        <dbReference type="ARBA" id="ARBA00022989"/>
    </source>
</evidence>
<evidence type="ECO:0000313" key="8">
    <source>
        <dbReference type="Proteomes" id="UP001162836"/>
    </source>
</evidence>
<dbReference type="EMBL" id="JAJODE010000008">
    <property type="protein sequence ID" value="MCD4838177.1"/>
    <property type="molecule type" value="Genomic_DNA"/>
</dbReference>
<name>A0ABS8QG28_9BACI</name>
<evidence type="ECO:0000256" key="1">
    <source>
        <dbReference type="ARBA" id="ARBA00004141"/>
    </source>
</evidence>
<keyword evidence="3 6" id="KW-1133">Transmembrane helix</keyword>
<keyword evidence="4 6" id="KW-0472">Membrane</keyword>
<comment type="similarity">
    <text evidence="5">Belongs to the bacteriophage holin family. Cp-1 holin subfamily.</text>
</comment>
<dbReference type="Pfam" id="PF05105">
    <property type="entry name" value="Phage_holin_4_1"/>
    <property type="match status" value="1"/>
</dbReference>
<keyword evidence="8" id="KW-1185">Reference proteome</keyword>
<evidence type="ECO:0000256" key="5">
    <source>
        <dbReference type="ARBA" id="ARBA00023600"/>
    </source>
</evidence>
<evidence type="ECO:0000256" key="2">
    <source>
        <dbReference type="ARBA" id="ARBA00022692"/>
    </source>
</evidence>
<organism evidence="7 8">
    <name type="scientific">Neobacillus sedimentimangrovi</name>
    <dbReference type="NCBI Taxonomy" id="2699460"/>
    <lineage>
        <taxon>Bacteria</taxon>
        <taxon>Bacillati</taxon>
        <taxon>Bacillota</taxon>
        <taxon>Bacilli</taxon>
        <taxon>Bacillales</taxon>
        <taxon>Bacillaceae</taxon>
        <taxon>Neobacillus</taxon>
    </lineage>
</organism>
<evidence type="ECO:0000256" key="4">
    <source>
        <dbReference type="ARBA" id="ARBA00023136"/>
    </source>
</evidence>
<evidence type="ECO:0000256" key="6">
    <source>
        <dbReference type="SAM" id="Phobius"/>
    </source>
</evidence>
<comment type="subcellular location">
    <subcellularLocation>
        <location evidence="1">Membrane</location>
        <topology evidence="1">Multi-pass membrane protein</topology>
    </subcellularLocation>
</comment>
<gene>
    <name evidence="7" type="ORF">LRS37_04680</name>
</gene>
<sequence length="131" mass="13897">MNWEAIYKVSVTGTGAVVGYLFGGWSVLLQILLALVIIDYVTGLLASGVEGKLSSKIGFKGIAKKIMVFCLVAVGHLIDKAIGDGSMIQNAIIFFYLGNELLSILENAGRTGLPVPDQIKNAINVLKGKSN</sequence>
<dbReference type="NCBIfam" id="TIGR01593">
    <property type="entry name" value="holin_tox_secr"/>
    <property type="match status" value="1"/>
</dbReference>